<keyword evidence="2" id="KW-0418">Kinase</keyword>
<evidence type="ECO:0000256" key="4">
    <source>
        <dbReference type="ARBA" id="ARBA00023163"/>
    </source>
</evidence>
<dbReference type="InterPro" id="IPR011006">
    <property type="entry name" value="CheY-like_superfamily"/>
</dbReference>
<dbReference type="GO" id="GO:0016301">
    <property type="term" value="F:kinase activity"/>
    <property type="evidence" value="ECO:0007669"/>
    <property type="project" value="UniProtKB-KW"/>
</dbReference>
<dbReference type="SUPFAM" id="SSF55781">
    <property type="entry name" value="GAF domain-like"/>
    <property type="match status" value="1"/>
</dbReference>
<dbReference type="PIRSF" id="PIRSF036625">
    <property type="entry name" value="GAF_ANTAR"/>
    <property type="match status" value="1"/>
</dbReference>
<dbReference type="Gene3D" id="3.30.450.40">
    <property type="match status" value="1"/>
</dbReference>
<dbReference type="RefSeq" id="WP_157677164.1">
    <property type="nucleotide sequence ID" value="NZ_LT629688.1"/>
</dbReference>
<dbReference type="SMART" id="SM00065">
    <property type="entry name" value="GAF"/>
    <property type="match status" value="1"/>
</dbReference>
<sequence length="229" mass="24826">MQVQELAEVLESVARRTSARTSMEEALGLLAQTAQETIPGADHVSVSVTRRGGRIETVAASGDLVRQLDAVQYELMEGPCVDSIRGRERRIANDLGHDDRWPAFGPRAVQLGVRSQMGLDLFDEDDSIGGLNLYGEEAGAFTDASVQVAVLFGAQASQLLGRRMRESQLTEAVQTRQLIGQATGIVMERYQLSAERAFEFLARVSQQGNIKLVAVAAELVEQAGRPASQ</sequence>
<dbReference type="Pfam" id="PF13185">
    <property type="entry name" value="GAF_2"/>
    <property type="match status" value="1"/>
</dbReference>
<dbReference type="InterPro" id="IPR012074">
    <property type="entry name" value="GAF_ANTAR"/>
</dbReference>
<evidence type="ECO:0000256" key="3">
    <source>
        <dbReference type="ARBA" id="ARBA00023015"/>
    </source>
</evidence>
<proteinExistence type="predicted"/>
<evidence type="ECO:0000256" key="2">
    <source>
        <dbReference type="ARBA" id="ARBA00022777"/>
    </source>
</evidence>
<evidence type="ECO:0000259" key="5">
    <source>
        <dbReference type="PROSITE" id="PS50921"/>
    </source>
</evidence>
<organism evidence="6 7">
    <name type="scientific">Auraticoccus monumenti</name>
    <dbReference type="NCBI Taxonomy" id="675864"/>
    <lineage>
        <taxon>Bacteria</taxon>
        <taxon>Bacillati</taxon>
        <taxon>Actinomycetota</taxon>
        <taxon>Actinomycetes</taxon>
        <taxon>Propionibacteriales</taxon>
        <taxon>Propionibacteriaceae</taxon>
        <taxon>Auraticoccus</taxon>
    </lineage>
</organism>
<dbReference type="SMART" id="SM01012">
    <property type="entry name" value="ANTAR"/>
    <property type="match status" value="1"/>
</dbReference>
<dbReference type="EMBL" id="LT629688">
    <property type="protein sequence ID" value="SDE30517.1"/>
    <property type="molecule type" value="Genomic_DNA"/>
</dbReference>
<evidence type="ECO:0000313" key="7">
    <source>
        <dbReference type="Proteomes" id="UP000198546"/>
    </source>
</evidence>
<name>A0A1G7BU44_9ACTN</name>
<dbReference type="PROSITE" id="PS50921">
    <property type="entry name" value="ANTAR"/>
    <property type="match status" value="1"/>
</dbReference>
<evidence type="ECO:0000256" key="1">
    <source>
        <dbReference type="ARBA" id="ARBA00022679"/>
    </source>
</evidence>
<dbReference type="SUPFAM" id="SSF52172">
    <property type="entry name" value="CheY-like"/>
    <property type="match status" value="1"/>
</dbReference>
<keyword evidence="7" id="KW-1185">Reference proteome</keyword>
<keyword evidence="1" id="KW-0808">Transferase</keyword>
<keyword evidence="4" id="KW-0804">Transcription</keyword>
<feature type="domain" description="ANTAR" evidence="5">
    <location>
        <begin position="159"/>
        <end position="220"/>
    </location>
</feature>
<dbReference type="Gene3D" id="1.10.10.10">
    <property type="entry name" value="Winged helix-like DNA-binding domain superfamily/Winged helix DNA-binding domain"/>
    <property type="match status" value="1"/>
</dbReference>
<dbReference type="AlphaFoldDB" id="A0A1G7BU44"/>
<dbReference type="GO" id="GO:0003723">
    <property type="term" value="F:RNA binding"/>
    <property type="evidence" value="ECO:0007669"/>
    <property type="project" value="InterPro"/>
</dbReference>
<accession>A0A1G7BU44</accession>
<evidence type="ECO:0000313" key="6">
    <source>
        <dbReference type="EMBL" id="SDE30517.1"/>
    </source>
</evidence>
<dbReference type="InterPro" id="IPR005561">
    <property type="entry name" value="ANTAR"/>
</dbReference>
<dbReference type="InterPro" id="IPR036388">
    <property type="entry name" value="WH-like_DNA-bd_sf"/>
</dbReference>
<dbReference type="InterPro" id="IPR029016">
    <property type="entry name" value="GAF-like_dom_sf"/>
</dbReference>
<dbReference type="STRING" id="675864.SAMN04489747_3066"/>
<protein>
    <submittedName>
        <fullName evidence="6">GAF domain-containing protein</fullName>
    </submittedName>
</protein>
<reference evidence="6 7" key="1">
    <citation type="submission" date="2016-10" db="EMBL/GenBank/DDBJ databases">
        <authorList>
            <person name="de Groot N.N."/>
        </authorList>
    </citation>
    <scope>NUCLEOTIDE SEQUENCE [LARGE SCALE GENOMIC DNA]</scope>
    <source>
        <strain evidence="6 7">MON 2.2</strain>
    </source>
</reference>
<dbReference type="Pfam" id="PF03861">
    <property type="entry name" value="ANTAR"/>
    <property type="match status" value="1"/>
</dbReference>
<dbReference type="InterPro" id="IPR003018">
    <property type="entry name" value="GAF"/>
</dbReference>
<keyword evidence="3" id="KW-0805">Transcription regulation</keyword>
<dbReference type="OrthoDB" id="5187007at2"/>
<gene>
    <name evidence="6" type="ORF">SAMN04489747_3066</name>
</gene>
<dbReference type="Proteomes" id="UP000198546">
    <property type="component" value="Chromosome i"/>
</dbReference>